<sequence>MISVATYFDHQISLVIPGIKIVSNTHLAPLTTKSFNYTLAKTIDSTTNAEMILTTNIIISM</sequence>
<reference evidence="1" key="2">
    <citation type="journal article" date="2015" name="Data Brief">
        <title>Shoot transcriptome of the giant reed, Arundo donax.</title>
        <authorList>
            <person name="Barrero R.A."/>
            <person name="Guerrero F.D."/>
            <person name="Moolhuijzen P."/>
            <person name="Goolsby J.A."/>
            <person name="Tidwell J."/>
            <person name="Bellgard S.E."/>
            <person name="Bellgard M.I."/>
        </authorList>
    </citation>
    <scope>NUCLEOTIDE SEQUENCE</scope>
    <source>
        <tissue evidence="1">Shoot tissue taken approximately 20 cm above the soil surface</tissue>
    </source>
</reference>
<protein>
    <submittedName>
        <fullName evidence="1">Uncharacterized protein</fullName>
    </submittedName>
</protein>
<dbReference type="AlphaFoldDB" id="A0A0A9EPF9"/>
<organism evidence="1">
    <name type="scientific">Arundo donax</name>
    <name type="common">Giant reed</name>
    <name type="synonym">Donax arundinaceus</name>
    <dbReference type="NCBI Taxonomy" id="35708"/>
    <lineage>
        <taxon>Eukaryota</taxon>
        <taxon>Viridiplantae</taxon>
        <taxon>Streptophyta</taxon>
        <taxon>Embryophyta</taxon>
        <taxon>Tracheophyta</taxon>
        <taxon>Spermatophyta</taxon>
        <taxon>Magnoliopsida</taxon>
        <taxon>Liliopsida</taxon>
        <taxon>Poales</taxon>
        <taxon>Poaceae</taxon>
        <taxon>PACMAD clade</taxon>
        <taxon>Arundinoideae</taxon>
        <taxon>Arundineae</taxon>
        <taxon>Arundo</taxon>
    </lineage>
</organism>
<accession>A0A0A9EPF9</accession>
<evidence type="ECO:0000313" key="1">
    <source>
        <dbReference type="EMBL" id="JAD97927.1"/>
    </source>
</evidence>
<reference evidence="1" key="1">
    <citation type="submission" date="2014-09" db="EMBL/GenBank/DDBJ databases">
        <authorList>
            <person name="Magalhaes I.L.F."/>
            <person name="Oliveira U."/>
            <person name="Santos F.R."/>
            <person name="Vidigal T.H.D.A."/>
            <person name="Brescovit A.D."/>
            <person name="Santos A.J."/>
        </authorList>
    </citation>
    <scope>NUCLEOTIDE SEQUENCE</scope>
    <source>
        <tissue evidence="1">Shoot tissue taken approximately 20 cm above the soil surface</tissue>
    </source>
</reference>
<name>A0A0A9EPF9_ARUDO</name>
<proteinExistence type="predicted"/>
<dbReference type="EMBL" id="GBRH01199968">
    <property type="protein sequence ID" value="JAD97927.1"/>
    <property type="molecule type" value="Transcribed_RNA"/>
</dbReference>